<evidence type="ECO:0000313" key="3">
    <source>
        <dbReference type="EMBL" id="KUI71649.1"/>
    </source>
</evidence>
<protein>
    <submittedName>
        <fullName evidence="3">Uncharacterized protein</fullName>
    </submittedName>
</protein>
<keyword evidence="2" id="KW-1133">Transmembrane helix</keyword>
<dbReference type="OrthoDB" id="5347452at2759"/>
<gene>
    <name evidence="3" type="ORF">VM1G_06659</name>
</gene>
<feature type="region of interest" description="Disordered" evidence="1">
    <location>
        <begin position="199"/>
        <end position="218"/>
    </location>
</feature>
<feature type="region of interest" description="Disordered" evidence="1">
    <location>
        <begin position="295"/>
        <end position="317"/>
    </location>
</feature>
<dbReference type="AlphaFoldDB" id="A0A194W5A4"/>
<evidence type="ECO:0000256" key="2">
    <source>
        <dbReference type="SAM" id="Phobius"/>
    </source>
</evidence>
<organism evidence="3 4">
    <name type="scientific">Cytospora mali</name>
    <name type="common">Apple Valsa canker fungus</name>
    <name type="synonym">Valsa mali</name>
    <dbReference type="NCBI Taxonomy" id="578113"/>
    <lineage>
        <taxon>Eukaryota</taxon>
        <taxon>Fungi</taxon>
        <taxon>Dikarya</taxon>
        <taxon>Ascomycota</taxon>
        <taxon>Pezizomycotina</taxon>
        <taxon>Sordariomycetes</taxon>
        <taxon>Sordariomycetidae</taxon>
        <taxon>Diaporthales</taxon>
        <taxon>Cytosporaceae</taxon>
        <taxon>Cytospora</taxon>
    </lineage>
</organism>
<feature type="region of interest" description="Disordered" evidence="1">
    <location>
        <begin position="1"/>
        <end position="20"/>
    </location>
</feature>
<keyword evidence="2" id="KW-0472">Membrane</keyword>
<feature type="transmembrane region" description="Helical" evidence="2">
    <location>
        <begin position="263"/>
        <end position="285"/>
    </location>
</feature>
<sequence>MFITPFAPEATPQPTQTSASDLLQRKDTTAWEDLSTCGWYSGTSSRPYVCVSPLTCSTDTGSVVGCVSEGMAQLYTSCLGYRDVRLGRCSSAGPKTGCCEDEALPDCGTFIWTGSPTRYMFKCFTETTTISMLDEPQFVVDAAKASAPEAFARSTSSPSLGLTVIPVPHTSTSSGATGTDTQESSTSSSLVLTVIPVPHRSSSKTTSTGPESPSPTILASSLISTTPISSSSAPADSPSTAITFPASNTGAPPGLSTATKAGIGAGVGVGVMVILLLAIFSPSFLKKSRKRKQAQGENSIAPALQQQEGGAPSEACHGKAELEDPRYLLGQLQSGGYQGRAELDAAADAAAAAASGSYGVCDQCGSGTGFRNGGGGTAVVDGGSRPAEAVELDGSPVLIPDAMTMILGNEGGLRQASLPPCTALGMDNTTETDA</sequence>
<dbReference type="EMBL" id="CM003104">
    <property type="protein sequence ID" value="KUI71649.1"/>
    <property type="molecule type" value="Genomic_DNA"/>
</dbReference>
<feature type="compositionally biased region" description="Low complexity" evidence="1">
    <location>
        <begin position="203"/>
        <end position="218"/>
    </location>
</feature>
<dbReference type="Proteomes" id="UP000078559">
    <property type="component" value="Chromosome 7"/>
</dbReference>
<evidence type="ECO:0000313" key="4">
    <source>
        <dbReference type="Proteomes" id="UP000078559"/>
    </source>
</evidence>
<reference evidence="3" key="1">
    <citation type="submission" date="2014-12" db="EMBL/GenBank/DDBJ databases">
        <title>Genome Sequence of Valsa Canker Pathogens Uncovers a Specific Adaption of Colonization on Woody Bark.</title>
        <authorList>
            <person name="Yin Z."/>
            <person name="Liu H."/>
            <person name="Gao X."/>
            <person name="Li Z."/>
            <person name="Song N."/>
            <person name="Ke X."/>
            <person name="Dai Q."/>
            <person name="Wu Y."/>
            <person name="Sun Y."/>
            <person name="Xu J.-R."/>
            <person name="Kang Z.K."/>
            <person name="Wang L."/>
            <person name="Huang L."/>
        </authorList>
    </citation>
    <scope>NUCLEOTIDE SEQUENCE [LARGE SCALE GENOMIC DNA]</scope>
    <source>
        <strain evidence="3">03-8</strain>
    </source>
</reference>
<proteinExistence type="predicted"/>
<feature type="compositionally biased region" description="Low complexity" evidence="1">
    <location>
        <begin position="170"/>
        <end position="189"/>
    </location>
</feature>
<keyword evidence="2" id="KW-0812">Transmembrane</keyword>
<evidence type="ECO:0000256" key="1">
    <source>
        <dbReference type="SAM" id="MobiDB-lite"/>
    </source>
</evidence>
<name>A0A194W5A4_CYTMA</name>
<accession>A0A194W5A4</accession>
<keyword evidence="4" id="KW-1185">Reference proteome</keyword>
<feature type="region of interest" description="Disordered" evidence="1">
    <location>
        <begin position="153"/>
        <end position="189"/>
    </location>
</feature>